<evidence type="ECO:0008006" key="3">
    <source>
        <dbReference type="Google" id="ProtNLM"/>
    </source>
</evidence>
<evidence type="ECO:0000313" key="2">
    <source>
        <dbReference type="Proteomes" id="UP000002026"/>
    </source>
</evidence>
<evidence type="ECO:0000313" key="1">
    <source>
        <dbReference type="EMBL" id="ACV21107.1"/>
    </source>
</evidence>
<sequence length="424" mass="45330">MGTPTARRVSAEPQRRLAIPGTNVSLTRRQLILGAAGVAAVAAAAVGSSIAEDHEAEEENANVLEVAADQVVTLDEFETLDAADCMEQIAELALPFHSLVWAGPGNLAVCLTPTETSSPITKVGLVDLSASELELVTVLEGPVSIDARGYDILDVRCSDSGIVWVEANSYSGRWNVYHATLSGTSMGEPTLAEQGDREFDIPSVAAVGNRAFWQVLPVSSTLNPPDSVLKSAEFGSEDSVMALSSRGRMCTRPYAATEGVVVTPRADSSSVHYKLTLVNDTTFDVLDELTMPSAMAPLEAAYVGGRFSFAFDAIYDYGDGLSSLGTYAPISKGNSTKNATWFLFGRNPSAAPAWSGDWLIVKSTRSVSGVNLEDRTMFALDCPSHCDTFGDYLASSGTCDRIATYVHISTNDQEYTLLRTWRPL</sequence>
<proteinExistence type="predicted"/>
<gene>
    <name evidence="1" type="ordered locus">Shel_00320</name>
</gene>
<dbReference type="InterPro" id="IPR006311">
    <property type="entry name" value="TAT_signal"/>
</dbReference>
<dbReference type="EMBL" id="CP001684">
    <property type="protein sequence ID" value="ACV21107.1"/>
    <property type="molecule type" value="Genomic_DNA"/>
</dbReference>
<dbReference type="PROSITE" id="PS51318">
    <property type="entry name" value="TAT"/>
    <property type="match status" value="1"/>
</dbReference>
<organism evidence="1 2">
    <name type="scientific">Slackia heliotrinireducens (strain ATCC 29202 / DSM 20476 / NCTC 11029 / RHS 1)</name>
    <name type="common">Peptococcus heliotrinreducens</name>
    <dbReference type="NCBI Taxonomy" id="471855"/>
    <lineage>
        <taxon>Bacteria</taxon>
        <taxon>Bacillati</taxon>
        <taxon>Actinomycetota</taxon>
        <taxon>Coriobacteriia</taxon>
        <taxon>Eggerthellales</taxon>
        <taxon>Eggerthellaceae</taxon>
        <taxon>Slackia</taxon>
    </lineage>
</organism>
<reference evidence="1 2" key="1">
    <citation type="journal article" date="2009" name="Stand. Genomic Sci.">
        <title>Complete genome sequence of Slackia heliotrinireducens type strain (RHS 1).</title>
        <authorList>
            <person name="Pukall R."/>
            <person name="Lapidus A."/>
            <person name="Nolan M."/>
            <person name="Copeland A."/>
            <person name="Glavina Del Rio T."/>
            <person name="Lucas S."/>
            <person name="Chen F."/>
            <person name="Tice H."/>
            <person name="Cheng J.F."/>
            <person name="Chertkov O."/>
            <person name="Bruce D."/>
            <person name="Goodwin L."/>
            <person name="Kuske C."/>
            <person name="Brettin T."/>
            <person name="Detter J.C."/>
            <person name="Han C."/>
            <person name="Pitluck S."/>
            <person name="Pati A."/>
            <person name="Mavrommatis K."/>
            <person name="Ivanova N."/>
            <person name="Ovchinnikova G."/>
            <person name="Chen A."/>
            <person name="Palaniappan K."/>
            <person name="Schneider S."/>
            <person name="Rohde M."/>
            <person name="Chain P."/>
            <person name="D'haeseleer P."/>
            <person name="Goker M."/>
            <person name="Bristow J."/>
            <person name="Eisen J.A."/>
            <person name="Markowitz V."/>
            <person name="Kyrpides N.C."/>
            <person name="Klenk H.P."/>
            <person name="Hugenholtz P."/>
        </authorList>
    </citation>
    <scope>NUCLEOTIDE SEQUENCE [LARGE SCALE GENOMIC DNA]</scope>
    <source>
        <strain evidence="2">ATCC 29202 / DSM 20476 / NCTC 11029 / RHS 1</strain>
    </source>
</reference>
<dbReference type="RefSeq" id="WP_012797218.1">
    <property type="nucleotide sequence ID" value="NC_013165.1"/>
</dbReference>
<keyword evidence="2" id="KW-1185">Reference proteome</keyword>
<dbReference type="eggNOG" id="ENOG5033TEB">
    <property type="taxonomic scope" value="Bacteria"/>
</dbReference>
<accession>C7N0M9</accession>
<dbReference type="KEGG" id="shi:Shel_00320"/>
<name>C7N0M9_SLAHD</name>
<dbReference type="AlphaFoldDB" id="C7N0M9"/>
<dbReference type="Proteomes" id="UP000002026">
    <property type="component" value="Chromosome"/>
</dbReference>
<protein>
    <recommendedName>
        <fullName evidence="3">Tat pathway signal sequence domain protein</fullName>
    </recommendedName>
</protein>
<dbReference type="HOGENOM" id="CLU_040280_0_0_11"/>